<feature type="compositionally biased region" description="Polar residues" evidence="1">
    <location>
        <begin position="202"/>
        <end position="223"/>
    </location>
</feature>
<gene>
    <name evidence="2" type="ORF">Cgig2_019249</name>
</gene>
<dbReference type="AlphaFoldDB" id="A0A9Q1JHI7"/>
<dbReference type="InterPro" id="IPR039615">
    <property type="entry name" value="PKS"/>
</dbReference>
<evidence type="ECO:0000313" key="2">
    <source>
        <dbReference type="EMBL" id="KAJ8425522.1"/>
    </source>
</evidence>
<evidence type="ECO:0000313" key="3">
    <source>
        <dbReference type="Proteomes" id="UP001153076"/>
    </source>
</evidence>
<dbReference type="EMBL" id="JAKOGI010001458">
    <property type="protein sequence ID" value="KAJ8425522.1"/>
    <property type="molecule type" value="Genomic_DNA"/>
</dbReference>
<keyword evidence="3" id="KW-1185">Reference proteome</keyword>
<dbReference type="OrthoDB" id="691744at2759"/>
<dbReference type="GO" id="GO:0009638">
    <property type="term" value="P:phototropism"/>
    <property type="evidence" value="ECO:0007669"/>
    <property type="project" value="InterPro"/>
</dbReference>
<sequence>MDQSDHLRQQRHKPMFKIIEPSIVRAHFASKRDASFSSYLQPGHLRNQKQQRRTEDCDQISIFDAAEYFKGVHDDEQKEQATLPRVLDLSSMGKISSVSSIDNGNYRARSFHATPTASSEASWSSRMRLLQANPSGSMGVGVIKIPSPSTSTTTNTTMTKWGRISSKWLIPGRKCPCSGKKSVQVEERIEPKAPRMVDLGRCSSSNGTNYPPSLYSTRQSSPKISPKVFQPRSCPRSRRTSYEEDTALSDGSSDLFEIESSTTSYYNPSINNSIINRFASSSVCRHSLDEETNGGDEMESVAPTECYPPSEVSIDWSVTTAEGFDHSSLANFSVSEVRFAATRREVVNTGRDGKGTENDKRNNKGTGNNAGGLLMSCRCEKAVSVGPGPMKCPGLLEELGIRNPGRHVSGKAKEEGHTAAHVMTYD</sequence>
<proteinExistence type="predicted"/>
<feature type="region of interest" description="Disordered" evidence="1">
    <location>
        <begin position="348"/>
        <end position="367"/>
    </location>
</feature>
<reference evidence="2" key="1">
    <citation type="submission" date="2022-04" db="EMBL/GenBank/DDBJ databases">
        <title>Carnegiea gigantea Genome sequencing and assembly v2.</title>
        <authorList>
            <person name="Copetti D."/>
            <person name="Sanderson M.J."/>
            <person name="Burquez A."/>
            <person name="Wojciechowski M.F."/>
        </authorList>
    </citation>
    <scope>NUCLEOTIDE SEQUENCE</scope>
    <source>
        <strain evidence="2">SGP5-SGP5p</strain>
        <tissue evidence="2">Aerial part</tissue>
    </source>
</reference>
<name>A0A9Q1JHI7_9CARY</name>
<dbReference type="PANTHER" id="PTHR33781">
    <property type="entry name" value="PROTEIN PHYTOCHROME KINASE SUBSTRATE 1-RELATED"/>
    <property type="match status" value="1"/>
</dbReference>
<dbReference type="Proteomes" id="UP001153076">
    <property type="component" value="Unassembled WGS sequence"/>
</dbReference>
<organism evidence="2 3">
    <name type="scientific">Carnegiea gigantea</name>
    <dbReference type="NCBI Taxonomy" id="171969"/>
    <lineage>
        <taxon>Eukaryota</taxon>
        <taxon>Viridiplantae</taxon>
        <taxon>Streptophyta</taxon>
        <taxon>Embryophyta</taxon>
        <taxon>Tracheophyta</taxon>
        <taxon>Spermatophyta</taxon>
        <taxon>Magnoliopsida</taxon>
        <taxon>eudicotyledons</taxon>
        <taxon>Gunneridae</taxon>
        <taxon>Pentapetalae</taxon>
        <taxon>Caryophyllales</taxon>
        <taxon>Cactineae</taxon>
        <taxon>Cactaceae</taxon>
        <taxon>Cactoideae</taxon>
        <taxon>Echinocereeae</taxon>
        <taxon>Carnegiea</taxon>
    </lineage>
</organism>
<feature type="compositionally biased region" description="Basic and acidic residues" evidence="1">
    <location>
        <begin position="348"/>
        <end position="362"/>
    </location>
</feature>
<comment type="caution">
    <text evidence="2">The sequence shown here is derived from an EMBL/GenBank/DDBJ whole genome shotgun (WGS) entry which is preliminary data.</text>
</comment>
<evidence type="ECO:0000256" key="1">
    <source>
        <dbReference type="SAM" id="MobiDB-lite"/>
    </source>
</evidence>
<feature type="region of interest" description="Disordered" evidence="1">
    <location>
        <begin position="406"/>
        <end position="426"/>
    </location>
</feature>
<dbReference type="PANTHER" id="PTHR33781:SF1">
    <property type="entry name" value="PROTEIN PHYTOCHROME KINASE SUBSTRATE 4"/>
    <property type="match status" value="1"/>
</dbReference>
<accession>A0A9Q1JHI7</accession>
<feature type="region of interest" description="Disordered" evidence="1">
    <location>
        <begin position="197"/>
        <end position="250"/>
    </location>
</feature>
<protein>
    <submittedName>
        <fullName evidence="2">Uncharacterized protein</fullName>
    </submittedName>
</protein>